<dbReference type="InterPro" id="IPR019835">
    <property type="entry name" value="SWIB_domain"/>
</dbReference>
<organism evidence="2 3">
    <name type="scientific">Digitaria exilis</name>
    <dbReference type="NCBI Taxonomy" id="1010633"/>
    <lineage>
        <taxon>Eukaryota</taxon>
        <taxon>Viridiplantae</taxon>
        <taxon>Streptophyta</taxon>
        <taxon>Embryophyta</taxon>
        <taxon>Tracheophyta</taxon>
        <taxon>Spermatophyta</taxon>
        <taxon>Magnoliopsida</taxon>
        <taxon>Liliopsida</taxon>
        <taxon>Poales</taxon>
        <taxon>Poaceae</taxon>
        <taxon>PACMAD clade</taxon>
        <taxon>Panicoideae</taxon>
        <taxon>Panicodae</taxon>
        <taxon>Paniceae</taxon>
        <taxon>Anthephorinae</taxon>
        <taxon>Digitaria</taxon>
    </lineage>
</organism>
<dbReference type="Proteomes" id="UP000636709">
    <property type="component" value="Unassembled WGS sequence"/>
</dbReference>
<evidence type="ECO:0000313" key="3">
    <source>
        <dbReference type="Proteomes" id="UP000636709"/>
    </source>
</evidence>
<dbReference type="OrthoDB" id="10251073at2759"/>
<accession>A0A835ECC0</accession>
<dbReference type="PANTHER" id="PTHR13844">
    <property type="entry name" value="SWI/SNF-RELATED MATRIX-ASSOCIATED ACTIN-DEPENDENT REGULATOR OF CHROMATIN SUBFAMILY D"/>
    <property type="match status" value="1"/>
</dbReference>
<sequence length="144" mass="15450">MAALARVFRGSRFLMSPAVGSVGAKRTAAAAAAAAQVTKGEATAAKEKRGIMKPLPVSEELSRFAGGKPEVARSEAVKLIWDHIKANSLQVAPCSEKFLSMNWQNPAKKSEINCDATLKSLFGGRDKVGMLEISRLLNPHFLKN</sequence>
<reference evidence="2" key="1">
    <citation type="submission" date="2020-07" db="EMBL/GenBank/DDBJ databases">
        <title>Genome sequence and genetic diversity analysis of an under-domesticated orphan crop, white fonio (Digitaria exilis).</title>
        <authorList>
            <person name="Bennetzen J.L."/>
            <person name="Chen S."/>
            <person name="Ma X."/>
            <person name="Wang X."/>
            <person name="Yssel A.E.J."/>
            <person name="Chaluvadi S.R."/>
            <person name="Johnson M."/>
            <person name="Gangashetty P."/>
            <person name="Hamidou F."/>
            <person name="Sanogo M.D."/>
            <person name="Zwaenepoel A."/>
            <person name="Wallace J."/>
            <person name="Van De Peer Y."/>
            <person name="Van Deynze A."/>
        </authorList>
    </citation>
    <scope>NUCLEOTIDE SEQUENCE</scope>
    <source>
        <tissue evidence="2">Leaves</tissue>
    </source>
</reference>
<evidence type="ECO:0000313" key="2">
    <source>
        <dbReference type="EMBL" id="KAF8677136.1"/>
    </source>
</evidence>
<dbReference type="AlphaFoldDB" id="A0A835ECC0"/>
<comment type="caution">
    <text evidence="2">The sequence shown here is derived from an EMBL/GenBank/DDBJ whole genome shotgun (WGS) entry which is preliminary data.</text>
</comment>
<protein>
    <recommendedName>
        <fullName evidence="1">DM2 domain-containing protein</fullName>
    </recommendedName>
</protein>
<proteinExistence type="predicted"/>
<dbReference type="PROSITE" id="PS51925">
    <property type="entry name" value="SWIB_MDM2"/>
    <property type="match status" value="1"/>
</dbReference>
<dbReference type="CDD" id="cd10567">
    <property type="entry name" value="SWIB-MDM2_like"/>
    <property type="match status" value="1"/>
</dbReference>
<dbReference type="EMBL" id="JACEFO010002150">
    <property type="protein sequence ID" value="KAF8677136.1"/>
    <property type="molecule type" value="Genomic_DNA"/>
</dbReference>
<gene>
    <name evidence="2" type="ORF">HU200_046603</name>
</gene>
<dbReference type="Gene3D" id="1.10.245.10">
    <property type="entry name" value="SWIB/MDM2 domain"/>
    <property type="match status" value="1"/>
</dbReference>
<dbReference type="InterPro" id="IPR003121">
    <property type="entry name" value="SWIB_MDM2_domain"/>
</dbReference>
<keyword evidence="3" id="KW-1185">Reference proteome</keyword>
<feature type="domain" description="DM2" evidence="1">
    <location>
        <begin position="50"/>
        <end position="143"/>
    </location>
</feature>
<dbReference type="InterPro" id="IPR036885">
    <property type="entry name" value="SWIB_MDM2_dom_sf"/>
</dbReference>
<evidence type="ECO:0000259" key="1">
    <source>
        <dbReference type="PROSITE" id="PS51925"/>
    </source>
</evidence>
<dbReference type="SMART" id="SM00151">
    <property type="entry name" value="SWIB"/>
    <property type="match status" value="1"/>
</dbReference>
<dbReference type="Pfam" id="PF02201">
    <property type="entry name" value="SWIB"/>
    <property type="match status" value="1"/>
</dbReference>
<dbReference type="SUPFAM" id="SSF47592">
    <property type="entry name" value="SWIB/MDM2 domain"/>
    <property type="match status" value="1"/>
</dbReference>
<name>A0A835ECC0_9POAL</name>